<dbReference type="InterPro" id="IPR050808">
    <property type="entry name" value="Phage_Integrase"/>
</dbReference>
<keyword evidence="4" id="KW-0233">DNA recombination</keyword>
<evidence type="ECO:0000313" key="7">
    <source>
        <dbReference type="Proteomes" id="UP000003457"/>
    </source>
</evidence>
<dbReference type="SUPFAM" id="SSF56349">
    <property type="entry name" value="DNA breaking-rejoining enzymes"/>
    <property type="match status" value="1"/>
</dbReference>
<gene>
    <name evidence="6" type="ORF">HMPREF9003_0450</name>
</gene>
<dbReference type="EMBL" id="AEHJ01000007">
    <property type="protein sequence ID" value="EFO78335.1"/>
    <property type="molecule type" value="Genomic_DNA"/>
</dbReference>
<dbReference type="InterPro" id="IPR013762">
    <property type="entry name" value="Integrase-like_cat_sf"/>
</dbReference>
<dbReference type="InterPro" id="IPR010998">
    <property type="entry name" value="Integrase_recombinase_N"/>
</dbReference>
<dbReference type="GO" id="GO:0006310">
    <property type="term" value="P:DNA recombination"/>
    <property type="evidence" value="ECO:0007669"/>
    <property type="project" value="UniProtKB-KW"/>
</dbReference>
<proteinExistence type="inferred from homology"/>
<dbReference type="Proteomes" id="UP000003457">
    <property type="component" value="Unassembled WGS sequence"/>
</dbReference>
<name>A0AB72Z2C0_9BIFI</name>
<accession>A0AB72Z2C0</accession>
<comment type="caution">
    <text evidence="6">The sequence shown here is derived from an EMBL/GenBank/DDBJ whole genome shotgun (WGS) entry which is preliminary data.</text>
</comment>
<dbReference type="InterPro" id="IPR002104">
    <property type="entry name" value="Integrase_catalytic"/>
</dbReference>
<feature type="domain" description="Tyr recombinase" evidence="5">
    <location>
        <begin position="122"/>
        <end position="326"/>
    </location>
</feature>
<dbReference type="PANTHER" id="PTHR30629">
    <property type="entry name" value="PROPHAGE INTEGRASE"/>
    <property type="match status" value="1"/>
</dbReference>
<keyword evidence="2" id="KW-0229">DNA integration</keyword>
<protein>
    <submittedName>
        <fullName evidence="6">Site-specific recombinase, phage integrase family</fullName>
    </submittedName>
</protein>
<dbReference type="InterPro" id="IPR011010">
    <property type="entry name" value="DNA_brk_join_enz"/>
</dbReference>
<evidence type="ECO:0000256" key="4">
    <source>
        <dbReference type="ARBA" id="ARBA00023172"/>
    </source>
</evidence>
<evidence type="ECO:0000256" key="1">
    <source>
        <dbReference type="ARBA" id="ARBA00008857"/>
    </source>
</evidence>
<reference evidence="6 7" key="1">
    <citation type="submission" date="2010-10" db="EMBL/GenBank/DDBJ databases">
        <authorList>
            <person name="Durkin A.S."/>
            <person name="Madupu R."/>
            <person name="Torralba M."/>
            <person name="Gillis M."/>
            <person name="Methe B."/>
            <person name="Sutton G."/>
            <person name="Nelson K.E."/>
        </authorList>
    </citation>
    <scope>NUCLEOTIDE SEQUENCE [LARGE SCALE GENOMIC DNA]</scope>
    <source>
        <strain evidence="6 7">JCVIHMP022</strain>
    </source>
</reference>
<comment type="similarity">
    <text evidence="1">Belongs to the 'phage' integrase family.</text>
</comment>
<sequence>MEGGTVQRRTSYTLAEYCDRYLEMRRAKKEVAETTIGKQEWQFKAVCHHIGHVKLEEVTPRMLNDVYVAMMQGDTLSGRKSGGSYVNQIHDNITLVFQHAIKEGILVSNPCDKADPPKMDTKPKKAIHPDKVRELVAELDPTDPHECAYLLAVTLGLRRGEICGLSWNDIDFERNIVDISHSYDNLGNLKGTKIKAGMRLLPLSPVTKDALLKMKEAQAAQFAKTNSFRKPEEGYLEQTEDGPVIAGHYGERVQSGTMSRWWSVDRKEFGLEGYTLHELRHTYLTMLAMGGVHPKVMQELASHYSSQITMDIYTHVNMDAKRAAVDAVSKLF</sequence>
<keyword evidence="3" id="KW-0238">DNA-binding</keyword>
<organism evidence="6 7">
    <name type="scientific">Bifidobacterium dentium JCVIHMP022</name>
    <dbReference type="NCBI Taxonomy" id="553191"/>
    <lineage>
        <taxon>Bacteria</taxon>
        <taxon>Bacillati</taxon>
        <taxon>Actinomycetota</taxon>
        <taxon>Actinomycetes</taxon>
        <taxon>Bifidobacteriales</taxon>
        <taxon>Bifidobacteriaceae</taxon>
        <taxon>Bifidobacterium</taxon>
    </lineage>
</organism>
<dbReference type="GO" id="GO:0003677">
    <property type="term" value="F:DNA binding"/>
    <property type="evidence" value="ECO:0007669"/>
    <property type="project" value="UniProtKB-KW"/>
</dbReference>
<evidence type="ECO:0000256" key="3">
    <source>
        <dbReference type="ARBA" id="ARBA00023125"/>
    </source>
</evidence>
<dbReference type="CDD" id="cd01189">
    <property type="entry name" value="INT_ICEBs1_C_like"/>
    <property type="match status" value="1"/>
</dbReference>
<dbReference type="GO" id="GO:0015074">
    <property type="term" value="P:DNA integration"/>
    <property type="evidence" value="ECO:0007669"/>
    <property type="project" value="UniProtKB-KW"/>
</dbReference>
<dbReference type="AlphaFoldDB" id="A0AB72Z2C0"/>
<dbReference type="Pfam" id="PF00589">
    <property type="entry name" value="Phage_integrase"/>
    <property type="match status" value="1"/>
</dbReference>
<evidence type="ECO:0000256" key="2">
    <source>
        <dbReference type="ARBA" id="ARBA00022908"/>
    </source>
</evidence>
<dbReference type="PROSITE" id="PS51898">
    <property type="entry name" value="TYR_RECOMBINASE"/>
    <property type="match status" value="1"/>
</dbReference>
<dbReference type="Gene3D" id="1.10.150.130">
    <property type="match status" value="1"/>
</dbReference>
<dbReference type="PANTHER" id="PTHR30629:SF2">
    <property type="entry name" value="PROPHAGE INTEGRASE INTS-RELATED"/>
    <property type="match status" value="1"/>
</dbReference>
<evidence type="ECO:0000313" key="6">
    <source>
        <dbReference type="EMBL" id="EFO78335.1"/>
    </source>
</evidence>
<dbReference type="Gene3D" id="1.10.443.10">
    <property type="entry name" value="Intergrase catalytic core"/>
    <property type="match status" value="1"/>
</dbReference>
<evidence type="ECO:0000259" key="5">
    <source>
        <dbReference type="PROSITE" id="PS51898"/>
    </source>
</evidence>